<dbReference type="SUPFAM" id="SSF50494">
    <property type="entry name" value="Trypsin-like serine proteases"/>
    <property type="match status" value="1"/>
</dbReference>
<dbReference type="PROSITE" id="PS50240">
    <property type="entry name" value="TRYPSIN_DOM"/>
    <property type="match status" value="1"/>
</dbReference>
<feature type="chain" id="PRO_5018973823" evidence="2">
    <location>
        <begin position="34"/>
        <end position="267"/>
    </location>
</feature>
<dbReference type="FunFam" id="2.40.10.10:FF:000068">
    <property type="entry name" value="transmembrane protease serine 2"/>
    <property type="match status" value="1"/>
</dbReference>
<dbReference type="InterPro" id="IPR043504">
    <property type="entry name" value="Peptidase_S1_PA_chymotrypsin"/>
</dbReference>
<keyword evidence="2" id="KW-0732">Signal</keyword>
<dbReference type="AlphaFoldDB" id="A0A443SGV5"/>
<feature type="domain" description="Peptidase S1" evidence="3">
    <location>
        <begin position="78"/>
        <end position="267"/>
    </location>
</feature>
<dbReference type="InterPro" id="IPR001254">
    <property type="entry name" value="Trypsin_dom"/>
</dbReference>
<dbReference type="GO" id="GO:0004252">
    <property type="term" value="F:serine-type endopeptidase activity"/>
    <property type="evidence" value="ECO:0007669"/>
    <property type="project" value="InterPro"/>
</dbReference>
<name>A0A443SGV5_9ACAR</name>
<dbReference type="InterPro" id="IPR009003">
    <property type="entry name" value="Peptidase_S1_PA"/>
</dbReference>
<dbReference type="InterPro" id="IPR018114">
    <property type="entry name" value="TRYPSIN_HIS"/>
</dbReference>
<evidence type="ECO:0000256" key="1">
    <source>
        <dbReference type="ARBA" id="ARBA00023157"/>
    </source>
</evidence>
<evidence type="ECO:0000256" key="2">
    <source>
        <dbReference type="SAM" id="SignalP"/>
    </source>
</evidence>
<dbReference type="VEuPathDB" id="VectorBase:LDEU005277"/>
<dbReference type="Proteomes" id="UP000288716">
    <property type="component" value="Unassembled WGS sequence"/>
</dbReference>
<feature type="signal peptide" evidence="2">
    <location>
        <begin position="1"/>
        <end position="33"/>
    </location>
</feature>
<dbReference type="PANTHER" id="PTHR24252:SF7">
    <property type="entry name" value="HYALIN"/>
    <property type="match status" value="1"/>
</dbReference>
<evidence type="ECO:0000313" key="5">
    <source>
        <dbReference type="Proteomes" id="UP000288716"/>
    </source>
</evidence>
<dbReference type="STRING" id="299467.A0A443SGV5"/>
<dbReference type="PANTHER" id="PTHR24252">
    <property type="entry name" value="ACROSIN-RELATED"/>
    <property type="match status" value="1"/>
</dbReference>
<dbReference type="OrthoDB" id="6506891at2759"/>
<dbReference type="PRINTS" id="PR00722">
    <property type="entry name" value="CHYMOTRYPSIN"/>
</dbReference>
<reference evidence="4 5" key="1">
    <citation type="journal article" date="2018" name="Gigascience">
        <title>Genomes of trombidid mites reveal novel predicted allergens and laterally-transferred genes associated with secondary metabolism.</title>
        <authorList>
            <person name="Dong X."/>
            <person name="Chaisiri K."/>
            <person name="Xia D."/>
            <person name="Armstrong S.D."/>
            <person name="Fang Y."/>
            <person name="Donnelly M.J."/>
            <person name="Kadowaki T."/>
            <person name="McGarry J.W."/>
            <person name="Darby A.C."/>
            <person name="Makepeace B.L."/>
        </authorList>
    </citation>
    <scope>NUCLEOTIDE SEQUENCE [LARGE SCALE GENOMIC DNA]</scope>
    <source>
        <strain evidence="4">UoL-UT</strain>
    </source>
</reference>
<dbReference type="SMART" id="SM00020">
    <property type="entry name" value="Tryp_SPc"/>
    <property type="match status" value="1"/>
</dbReference>
<proteinExistence type="predicted"/>
<keyword evidence="1" id="KW-1015">Disulfide bond</keyword>
<sequence>MKRSLLSFVALLNNYKVQCLIIILLTTFDTISCESGNDGDGGDGSGGAGGGDSDGTTGGGDAGECGVMQNSVKTKFRVVGGGPARIGNYPWQLSLRLNNAHICGATIISDQWILTAAHCYRAGTLMQQYTVYAGTHIKNNVAGGAKIFRITDVQIHPQYNSRLLFADVALMKVNKKFTFTTSTPNGAIGQVCLPDEASRSTVYMNRIAIISGYGWSSRARSDYYLKAAKVQILDHYYCERVYRRSRAYSRQSMLCAGSLNGGSDACF</sequence>
<evidence type="ECO:0000313" key="4">
    <source>
        <dbReference type="EMBL" id="RWS26763.1"/>
    </source>
</evidence>
<dbReference type="Pfam" id="PF00089">
    <property type="entry name" value="Trypsin"/>
    <property type="match status" value="1"/>
</dbReference>
<dbReference type="CDD" id="cd00190">
    <property type="entry name" value="Tryp_SPc"/>
    <property type="match status" value="1"/>
</dbReference>
<dbReference type="InterPro" id="IPR001314">
    <property type="entry name" value="Peptidase_S1A"/>
</dbReference>
<dbReference type="Gene3D" id="2.40.10.10">
    <property type="entry name" value="Trypsin-like serine proteases"/>
    <property type="match status" value="1"/>
</dbReference>
<dbReference type="EMBL" id="NCKV01002491">
    <property type="protein sequence ID" value="RWS26763.1"/>
    <property type="molecule type" value="Genomic_DNA"/>
</dbReference>
<comment type="caution">
    <text evidence="4">The sequence shown here is derived from an EMBL/GenBank/DDBJ whole genome shotgun (WGS) entry which is preliminary data.</text>
</comment>
<gene>
    <name evidence="4" type="ORF">B4U80_10523</name>
</gene>
<protein>
    <submittedName>
        <fullName evidence="4">Coagulation factor XI-like protein</fullName>
    </submittedName>
</protein>
<dbReference type="PROSITE" id="PS00134">
    <property type="entry name" value="TRYPSIN_HIS"/>
    <property type="match status" value="1"/>
</dbReference>
<feature type="non-terminal residue" evidence="4">
    <location>
        <position position="267"/>
    </location>
</feature>
<organism evidence="4 5">
    <name type="scientific">Leptotrombidium deliense</name>
    <dbReference type="NCBI Taxonomy" id="299467"/>
    <lineage>
        <taxon>Eukaryota</taxon>
        <taxon>Metazoa</taxon>
        <taxon>Ecdysozoa</taxon>
        <taxon>Arthropoda</taxon>
        <taxon>Chelicerata</taxon>
        <taxon>Arachnida</taxon>
        <taxon>Acari</taxon>
        <taxon>Acariformes</taxon>
        <taxon>Trombidiformes</taxon>
        <taxon>Prostigmata</taxon>
        <taxon>Anystina</taxon>
        <taxon>Parasitengona</taxon>
        <taxon>Trombiculoidea</taxon>
        <taxon>Trombiculidae</taxon>
        <taxon>Leptotrombidium</taxon>
    </lineage>
</organism>
<accession>A0A443SGV5</accession>
<evidence type="ECO:0000259" key="3">
    <source>
        <dbReference type="PROSITE" id="PS50240"/>
    </source>
</evidence>
<keyword evidence="5" id="KW-1185">Reference proteome</keyword>
<dbReference type="GO" id="GO:0006508">
    <property type="term" value="P:proteolysis"/>
    <property type="evidence" value="ECO:0007669"/>
    <property type="project" value="InterPro"/>
</dbReference>